<protein>
    <recommendedName>
        <fullName evidence="3">DUF2867 domain-containing protein</fullName>
    </recommendedName>
</protein>
<proteinExistence type="predicted"/>
<evidence type="ECO:0008006" key="3">
    <source>
        <dbReference type="Google" id="ProtNLM"/>
    </source>
</evidence>
<dbReference type="InterPro" id="IPR021295">
    <property type="entry name" value="DUF2867"/>
</dbReference>
<evidence type="ECO:0000313" key="1">
    <source>
        <dbReference type="EMBL" id="GAD67946.1"/>
    </source>
</evidence>
<organism evidence="1 2">
    <name type="scientific">Vibrio proteolyticus NBRC 13287</name>
    <dbReference type="NCBI Taxonomy" id="1219065"/>
    <lineage>
        <taxon>Bacteria</taxon>
        <taxon>Pseudomonadati</taxon>
        <taxon>Pseudomonadota</taxon>
        <taxon>Gammaproteobacteria</taxon>
        <taxon>Vibrionales</taxon>
        <taxon>Vibrionaceae</taxon>
        <taxon>Vibrio</taxon>
    </lineage>
</organism>
<reference evidence="1 2" key="1">
    <citation type="submission" date="2013-09" db="EMBL/GenBank/DDBJ databases">
        <title>Whole genome shotgun sequence of Vibrio proteolyticus NBRC 13287.</title>
        <authorList>
            <person name="Isaki S."/>
            <person name="Hosoyama A."/>
            <person name="Numata M."/>
            <person name="Hashimoto M."/>
            <person name="Hosoyama Y."/>
            <person name="Tsuchikane K."/>
            <person name="Noguchi M."/>
            <person name="Hirakata S."/>
            <person name="Ichikawa N."/>
            <person name="Ohji S."/>
            <person name="Yamazoe A."/>
            <person name="Fujita N."/>
        </authorList>
    </citation>
    <scope>NUCLEOTIDE SEQUENCE [LARGE SCALE GENOMIC DNA]</scope>
    <source>
        <strain evidence="1 2">NBRC 13287</strain>
    </source>
</reference>
<keyword evidence="2" id="KW-1185">Reference proteome</keyword>
<evidence type="ECO:0000313" key="2">
    <source>
        <dbReference type="Proteomes" id="UP000016570"/>
    </source>
</evidence>
<dbReference type="Pfam" id="PF11066">
    <property type="entry name" value="DUF2867"/>
    <property type="match status" value="1"/>
</dbReference>
<dbReference type="RefSeq" id="WP_021705917.1">
    <property type="nucleotide sequence ID" value="NZ_BATJ01000010.1"/>
</dbReference>
<sequence length="173" mass="19820">MARFDTLPEHSALITRRAQCDFCDAVSFVLPDAEPAWQPDQVYAEVFARLPGFVERMMLLRNALVKPLGFRVQPVGLTVSLAELRAGQGSGLHQIDILTENEIVCTSEERHMQVSLSVYRRTPREFTLSTMVTTHSRLGYWYLQAIIPWHKVIAMASVRQMVRRMEMEVATQR</sequence>
<name>U2ZJM3_VIBPR</name>
<accession>U2ZJM3</accession>
<dbReference type="STRING" id="1219065.VPR01S_10_01420"/>
<comment type="caution">
    <text evidence="1">The sequence shown here is derived from an EMBL/GenBank/DDBJ whole genome shotgun (WGS) entry which is preliminary data.</text>
</comment>
<dbReference type="EMBL" id="BATJ01000010">
    <property type="protein sequence ID" value="GAD67946.1"/>
    <property type="molecule type" value="Genomic_DNA"/>
</dbReference>
<dbReference type="eggNOG" id="ENOG5032YG3">
    <property type="taxonomic scope" value="Bacteria"/>
</dbReference>
<dbReference type="Proteomes" id="UP000016570">
    <property type="component" value="Unassembled WGS sequence"/>
</dbReference>
<dbReference type="AlphaFoldDB" id="U2ZJM3"/>
<gene>
    <name evidence="1" type="ORF">VPR01S_10_01420</name>
</gene>